<feature type="transmembrane region" description="Helical" evidence="8">
    <location>
        <begin position="311"/>
        <end position="331"/>
    </location>
</feature>
<accession>A0A1F6M9R5</accession>
<dbReference type="PANTHER" id="PTHR32195">
    <property type="entry name" value="OS07G0662800 PROTEIN"/>
    <property type="match status" value="1"/>
</dbReference>
<keyword evidence="7 8" id="KW-0472">Membrane</keyword>
<evidence type="ECO:0000256" key="6">
    <source>
        <dbReference type="ARBA" id="ARBA00022989"/>
    </source>
</evidence>
<evidence type="ECO:0000256" key="2">
    <source>
        <dbReference type="ARBA" id="ARBA00022448"/>
    </source>
</evidence>
<evidence type="ECO:0000256" key="8">
    <source>
        <dbReference type="SAM" id="Phobius"/>
    </source>
</evidence>
<protein>
    <recommendedName>
        <fullName evidence="11">Amino acid transporter transmembrane domain-containing protein</fullName>
    </recommendedName>
</protein>
<dbReference type="InterPro" id="IPR018227">
    <property type="entry name" value="Amino_acid_transport_2"/>
</dbReference>
<gene>
    <name evidence="9" type="ORF">A3D53_02765</name>
</gene>
<name>A0A1F6M9R5_9BACT</name>
<organism evidence="9 10">
    <name type="scientific">Candidatus Magasanikbacteria bacterium RIFCSPHIGHO2_02_FULL_45_10</name>
    <dbReference type="NCBI Taxonomy" id="1798679"/>
    <lineage>
        <taxon>Bacteria</taxon>
        <taxon>Candidatus Magasanikiibacteriota</taxon>
    </lineage>
</organism>
<evidence type="ECO:0000256" key="1">
    <source>
        <dbReference type="ARBA" id="ARBA00004429"/>
    </source>
</evidence>
<dbReference type="Gene3D" id="1.20.1740.10">
    <property type="entry name" value="Amino acid/polyamine transporter I"/>
    <property type="match status" value="1"/>
</dbReference>
<sequence length="363" mass="38559">MPLIESPATQSTAVVLHQGVYKKTASLAEAVFMITGLTIGAGILGLPYAVARVGLIPGTLCIIFIGLLMLAMNLMIGEVATATKTDMQLPGLAGKYLGGWAKGLLSVVLIFGYYGTLLAYLVGESISLRALIGGSELLWGVIFWSLASFVVWSGLRSVKNIDKIVSTIVMGLIIGVSLYLLPKGNFSGQILTSGLSLNLPIGVIIFALHATPAIAQAHALLPKSRAAFRKALIIGTLIPIALYVLFTVAVVGIMGVKVPEVATVGIGEYFGPAAVIIANLFAILAMTTCYIGLGTALKETFVWDHKIPDHLATFLVVALPLMLFLAGLRHFVAILDIVGGVFVTIELFMMAAVFYVMKRRRNI</sequence>
<evidence type="ECO:0000256" key="4">
    <source>
        <dbReference type="ARBA" id="ARBA00022519"/>
    </source>
</evidence>
<keyword evidence="4" id="KW-0997">Cell inner membrane</keyword>
<keyword evidence="3" id="KW-1003">Cell membrane</keyword>
<evidence type="ECO:0000256" key="7">
    <source>
        <dbReference type="ARBA" id="ARBA00023136"/>
    </source>
</evidence>
<comment type="subcellular location">
    <subcellularLocation>
        <location evidence="1">Cell inner membrane</location>
        <topology evidence="1">Multi-pass membrane protein</topology>
    </subcellularLocation>
</comment>
<evidence type="ECO:0000313" key="10">
    <source>
        <dbReference type="Proteomes" id="UP000176413"/>
    </source>
</evidence>
<dbReference type="Pfam" id="PF03222">
    <property type="entry name" value="Trp_Tyr_perm"/>
    <property type="match status" value="1"/>
</dbReference>
<keyword evidence="2" id="KW-0813">Transport</keyword>
<dbReference type="AlphaFoldDB" id="A0A1F6M9R5"/>
<feature type="transmembrane region" description="Helical" evidence="8">
    <location>
        <begin position="30"/>
        <end position="49"/>
    </location>
</feature>
<keyword evidence="6 8" id="KW-1133">Transmembrane helix</keyword>
<feature type="transmembrane region" description="Helical" evidence="8">
    <location>
        <begin position="337"/>
        <end position="357"/>
    </location>
</feature>
<feature type="transmembrane region" description="Helical" evidence="8">
    <location>
        <begin position="269"/>
        <end position="291"/>
    </location>
</feature>
<feature type="transmembrane region" description="Helical" evidence="8">
    <location>
        <begin position="55"/>
        <end position="76"/>
    </location>
</feature>
<feature type="transmembrane region" description="Helical" evidence="8">
    <location>
        <begin position="128"/>
        <end position="152"/>
    </location>
</feature>
<feature type="transmembrane region" description="Helical" evidence="8">
    <location>
        <begin position="97"/>
        <end position="122"/>
    </location>
</feature>
<dbReference type="GO" id="GO:0003333">
    <property type="term" value="P:amino acid transmembrane transport"/>
    <property type="evidence" value="ECO:0007669"/>
    <property type="project" value="InterPro"/>
</dbReference>
<proteinExistence type="predicted"/>
<dbReference type="GO" id="GO:0005886">
    <property type="term" value="C:plasma membrane"/>
    <property type="evidence" value="ECO:0007669"/>
    <property type="project" value="UniProtKB-SubCell"/>
</dbReference>
<reference evidence="9 10" key="1">
    <citation type="journal article" date="2016" name="Nat. Commun.">
        <title>Thousands of microbial genomes shed light on interconnected biogeochemical processes in an aquifer system.</title>
        <authorList>
            <person name="Anantharaman K."/>
            <person name="Brown C.T."/>
            <person name="Hug L.A."/>
            <person name="Sharon I."/>
            <person name="Castelle C.J."/>
            <person name="Probst A.J."/>
            <person name="Thomas B.C."/>
            <person name="Singh A."/>
            <person name="Wilkins M.J."/>
            <person name="Karaoz U."/>
            <person name="Brodie E.L."/>
            <person name="Williams K.H."/>
            <person name="Hubbard S.S."/>
            <person name="Banfield J.F."/>
        </authorList>
    </citation>
    <scope>NUCLEOTIDE SEQUENCE [LARGE SCALE GENOMIC DNA]</scope>
</reference>
<dbReference type="EMBL" id="MFQA01000045">
    <property type="protein sequence ID" value="OGH68364.1"/>
    <property type="molecule type" value="Genomic_DNA"/>
</dbReference>
<evidence type="ECO:0000256" key="5">
    <source>
        <dbReference type="ARBA" id="ARBA00022692"/>
    </source>
</evidence>
<feature type="transmembrane region" description="Helical" evidence="8">
    <location>
        <begin position="233"/>
        <end position="257"/>
    </location>
</feature>
<dbReference type="PANTHER" id="PTHR32195:SF26">
    <property type="entry name" value="TRYPTOPHAN OR TYROSINE TRANSPORTER PROTEIN"/>
    <property type="match status" value="1"/>
</dbReference>
<keyword evidence="5 8" id="KW-0812">Transmembrane</keyword>
<evidence type="ECO:0000256" key="3">
    <source>
        <dbReference type="ARBA" id="ARBA00022475"/>
    </source>
</evidence>
<comment type="caution">
    <text evidence="9">The sequence shown here is derived from an EMBL/GenBank/DDBJ whole genome shotgun (WGS) entry which is preliminary data.</text>
</comment>
<dbReference type="Proteomes" id="UP000176413">
    <property type="component" value="Unassembled WGS sequence"/>
</dbReference>
<evidence type="ECO:0008006" key="11">
    <source>
        <dbReference type="Google" id="ProtNLM"/>
    </source>
</evidence>
<feature type="transmembrane region" description="Helical" evidence="8">
    <location>
        <begin position="164"/>
        <end position="181"/>
    </location>
</feature>
<evidence type="ECO:0000313" key="9">
    <source>
        <dbReference type="EMBL" id="OGH68364.1"/>
    </source>
</evidence>